<dbReference type="InParanoid" id="A0A1S3IEB1"/>
<dbReference type="GeneID" id="106163224"/>
<sequence length="137" mass="15737">MMYCVKPLLKTINQAFSDHCHMCTVPCNSTQYNVQLSYTTIPNNNIEAAFATKYNLPTGSNYIKDNIVALDIYYEELNLETMEQKKAVEESGLLSDIGGQLGLFMGFSALTFLEFFEYIILKFRRITQRKKRIKPLA</sequence>
<dbReference type="Pfam" id="PF00858">
    <property type="entry name" value="ASC"/>
    <property type="match status" value="1"/>
</dbReference>
<evidence type="ECO:0000313" key="14">
    <source>
        <dbReference type="Proteomes" id="UP000085678"/>
    </source>
</evidence>
<evidence type="ECO:0000256" key="5">
    <source>
        <dbReference type="ARBA" id="ARBA00022989"/>
    </source>
</evidence>
<gene>
    <name evidence="15" type="primary">LOC106163224</name>
</gene>
<dbReference type="KEGG" id="lak:106163224"/>
<accession>A0A1S3IEB1</accession>
<dbReference type="AlphaFoldDB" id="A0A1S3IEB1"/>
<dbReference type="PANTHER" id="PTHR11690">
    <property type="entry name" value="AMILORIDE-SENSITIVE SODIUM CHANNEL-RELATED"/>
    <property type="match status" value="1"/>
</dbReference>
<evidence type="ECO:0000256" key="8">
    <source>
        <dbReference type="ARBA" id="ARBA00023136"/>
    </source>
</evidence>
<keyword evidence="6" id="KW-0915">Sodium</keyword>
<protein>
    <submittedName>
        <fullName evidence="15">Acid-sensing ion channel 1B-like</fullName>
    </submittedName>
</protein>
<evidence type="ECO:0000256" key="6">
    <source>
        <dbReference type="ARBA" id="ARBA00023053"/>
    </source>
</evidence>
<keyword evidence="8 13" id="KW-0472">Membrane</keyword>
<evidence type="ECO:0000256" key="1">
    <source>
        <dbReference type="ARBA" id="ARBA00004141"/>
    </source>
</evidence>
<feature type="transmembrane region" description="Helical" evidence="13">
    <location>
        <begin position="101"/>
        <end position="121"/>
    </location>
</feature>
<keyword evidence="4 12" id="KW-0812">Transmembrane</keyword>
<evidence type="ECO:0000256" key="10">
    <source>
        <dbReference type="ARBA" id="ARBA00023201"/>
    </source>
</evidence>
<evidence type="ECO:0000256" key="9">
    <source>
        <dbReference type="ARBA" id="ARBA00023180"/>
    </source>
</evidence>
<keyword evidence="14" id="KW-1185">Reference proteome</keyword>
<evidence type="ECO:0000256" key="2">
    <source>
        <dbReference type="ARBA" id="ARBA00022448"/>
    </source>
</evidence>
<dbReference type="FunFam" id="1.10.287.770:FF:000001">
    <property type="entry name" value="Acid-sensing ion channel subunit 1"/>
    <property type="match status" value="1"/>
</dbReference>
<dbReference type="GO" id="GO:0015280">
    <property type="term" value="F:ligand-gated sodium channel activity"/>
    <property type="evidence" value="ECO:0007669"/>
    <property type="project" value="TreeGrafter"/>
</dbReference>
<dbReference type="GO" id="GO:0005886">
    <property type="term" value="C:plasma membrane"/>
    <property type="evidence" value="ECO:0007669"/>
    <property type="project" value="TreeGrafter"/>
</dbReference>
<evidence type="ECO:0000256" key="7">
    <source>
        <dbReference type="ARBA" id="ARBA00023065"/>
    </source>
</evidence>
<dbReference type="Proteomes" id="UP000085678">
    <property type="component" value="Unplaced"/>
</dbReference>
<organism evidence="14 15">
    <name type="scientific">Lingula anatina</name>
    <name type="common">Brachiopod</name>
    <name type="synonym">Lingula unguis</name>
    <dbReference type="NCBI Taxonomy" id="7574"/>
    <lineage>
        <taxon>Eukaryota</taxon>
        <taxon>Metazoa</taxon>
        <taxon>Spiralia</taxon>
        <taxon>Lophotrochozoa</taxon>
        <taxon>Brachiopoda</taxon>
        <taxon>Linguliformea</taxon>
        <taxon>Lingulata</taxon>
        <taxon>Lingulida</taxon>
        <taxon>Linguloidea</taxon>
        <taxon>Lingulidae</taxon>
        <taxon>Lingula</taxon>
    </lineage>
</organism>
<keyword evidence="5 13" id="KW-1133">Transmembrane helix</keyword>
<dbReference type="RefSeq" id="XP_013396196.1">
    <property type="nucleotide sequence ID" value="XM_013540742.1"/>
</dbReference>
<name>A0A1S3IEB1_LINAN</name>
<keyword evidence="9" id="KW-0325">Glycoprotein</keyword>
<keyword evidence="11 12" id="KW-0407">Ion channel</keyword>
<evidence type="ECO:0000256" key="12">
    <source>
        <dbReference type="RuleBase" id="RU000679"/>
    </source>
</evidence>
<comment type="subcellular location">
    <subcellularLocation>
        <location evidence="1">Membrane</location>
        <topology evidence="1">Multi-pass membrane protein</topology>
    </subcellularLocation>
</comment>
<keyword evidence="2 12" id="KW-0813">Transport</keyword>
<dbReference type="InterPro" id="IPR001873">
    <property type="entry name" value="ENaC"/>
</dbReference>
<dbReference type="OrthoDB" id="10068240at2759"/>
<evidence type="ECO:0000256" key="3">
    <source>
        <dbReference type="ARBA" id="ARBA00022461"/>
    </source>
</evidence>
<dbReference type="STRING" id="7574.A0A1S3IEB1"/>
<evidence type="ECO:0000256" key="13">
    <source>
        <dbReference type="SAM" id="Phobius"/>
    </source>
</evidence>
<comment type="similarity">
    <text evidence="12">Belongs to the amiloride-sensitive sodium channel (TC 1.A.6) family.</text>
</comment>
<keyword evidence="10 12" id="KW-0739">Sodium transport</keyword>
<evidence type="ECO:0000313" key="15">
    <source>
        <dbReference type="RefSeq" id="XP_013396196.1"/>
    </source>
</evidence>
<dbReference type="Gene3D" id="1.10.287.770">
    <property type="entry name" value="YojJ-like"/>
    <property type="match status" value="1"/>
</dbReference>
<keyword evidence="3 12" id="KW-0894">Sodium channel</keyword>
<keyword evidence="7 12" id="KW-0406">Ion transport</keyword>
<evidence type="ECO:0000256" key="11">
    <source>
        <dbReference type="ARBA" id="ARBA00023303"/>
    </source>
</evidence>
<evidence type="ECO:0000256" key="4">
    <source>
        <dbReference type="ARBA" id="ARBA00022692"/>
    </source>
</evidence>
<dbReference type="PRINTS" id="PR01078">
    <property type="entry name" value="AMINACHANNEL"/>
</dbReference>
<proteinExistence type="inferred from homology"/>
<dbReference type="PANTHER" id="PTHR11690:SF286">
    <property type="entry name" value="ACID-SENSING ION CHANNEL 5"/>
    <property type="match status" value="1"/>
</dbReference>
<reference evidence="15" key="1">
    <citation type="submission" date="2025-08" db="UniProtKB">
        <authorList>
            <consortium name="RefSeq"/>
        </authorList>
    </citation>
    <scope>IDENTIFICATION</scope>
    <source>
        <tissue evidence="15">Gonads</tissue>
    </source>
</reference>